<dbReference type="EMBL" id="OX596085">
    <property type="protein sequence ID" value="CAM9360421.1"/>
    <property type="molecule type" value="Genomic_DNA"/>
</dbReference>
<reference evidence="1" key="2">
    <citation type="submission" date="2025-03" db="EMBL/GenBank/DDBJ databases">
        <authorList>
            <consortium name="ELIXIR-Norway"/>
            <consortium name="Elixir Norway"/>
        </authorList>
    </citation>
    <scope>NUCLEOTIDE SEQUENCE</scope>
</reference>
<accession>A0AC59Y3W1</accession>
<dbReference type="Proteomes" id="UP001162501">
    <property type="component" value="Chromosome 1"/>
</dbReference>
<evidence type="ECO:0000313" key="2">
    <source>
        <dbReference type="Proteomes" id="UP001162501"/>
    </source>
</evidence>
<protein>
    <submittedName>
        <fullName evidence="1">Uncharacterized protein</fullName>
    </submittedName>
</protein>
<gene>
    <name evidence="1" type="ORF">MRATA1EN22A_LOCUS1472</name>
</gene>
<name>A0AC59Y3W1_RANTA</name>
<organism evidence="1 2">
    <name type="scientific">Rangifer tarandus platyrhynchus</name>
    <name type="common">Svalbard reindeer</name>
    <dbReference type="NCBI Taxonomy" id="3082113"/>
    <lineage>
        <taxon>Eukaryota</taxon>
        <taxon>Metazoa</taxon>
        <taxon>Chordata</taxon>
        <taxon>Craniata</taxon>
        <taxon>Vertebrata</taxon>
        <taxon>Euteleostomi</taxon>
        <taxon>Mammalia</taxon>
        <taxon>Eutheria</taxon>
        <taxon>Laurasiatheria</taxon>
        <taxon>Artiodactyla</taxon>
        <taxon>Ruminantia</taxon>
        <taxon>Pecora</taxon>
        <taxon>Cervidae</taxon>
        <taxon>Odocoileinae</taxon>
        <taxon>Rangifer</taxon>
    </lineage>
</organism>
<sequence>MPQCPLPPRSRAATPPAATPLPPRPCRHAPATKPPAATPPAATPPTATPLPPRARASTSRVLLLGQEGITSPRRYKARAQPCSHAKQLGHSPRRRLWQVISPSQFLLLGSPDDTSRDYRRVKSDSHIRHLTQEVLLNRERLPAPLWATQAEPRRPQNTTKARMTCRRSKEVSCS</sequence>
<proteinExistence type="predicted"/>
<reference evidence="1" key="1">
    <citation type="submission" date="2023-05" db="EMBL/GenBank/DDBJ databases">
        <authorList>
            <consortium name="ELIXIR-Norway"/>
        </authorList>
    </citation>
    <scope>NUCLEOTIDE SEQUENCE</scope>
</reference>
<evidence type="ECO:0000313" key="1">
    <source>
        <dbReference type="EMBL" id="CAM9360421.1"/>
    </source>
</evidence>